<dbReference type="GO" id="GO:0003677">
    <property type="term" value="F:DNA binding"/>
    <property type="evidence" value="ECO:0007669"/>
    <property type="project" value="UniProtKB-KW"/>
</dbReference>
<dbReference type="Pfam" id="PF08281">
    <property type="entry name" value="Sigma70_r4_2"/>
    <property type="match status" value="1"/>
</dbReference>
<comment type="similarity">
    <text evidence="1">Belongs to the sigma-70 factor family. ECF subfamily.</text>
</comment>
<dbReference type="InterPro" id="IPR013249">
    <property type="entry name" value="RNA_pol_sigma70_r4_t2"/>
</dbReference>
<dbReference type="PANTHER" id="PTHR43133">
    <property type="entry name" value="RNA POLYMERASE ECF-TYPE SIGMA FACTO"/>
    <property type="match status" value="1"/>
</dbReference>
<comment type="caution">
    <text evidence="8">The sequence shown here is derived from an EMBL/GenBank/DDBJ whole genome shotgun (WGS) entry which is preliminary data.</text>
</comment>
<dbReference type="AlphaFoldDB" id="A0A0G1XDJ9"/>
<feature type="domain" description="RNA polymerase sigma factor 70 region 4 type 2" evidence="7">
    <location>
        <begin position="89"/>
        <end position="139"/>
    </location>
</feature>
<dbReference type="Gene3D" id="1.10.10.10">
    <property type="entry name" value="Winged helix-like DNA-binding domain superfamily/Winged helix DNA-binding domain"/>
    <property type="match status" value="1"/>
</dbReference>
<dbReference type="InterPro" id="IPR013324">
    <property type="entry name" value="RNA_pol_sigma_r3/r4-like"/>
</dbReference>
<dbReference type="Proteomes" id="UP000034846">
    <property type="component" value="Unassembled WGS sequence"/>
</dbReference>
<gene>
    <name evidence="8" type="ORF">UY72_C0047G0004</name>
</gene>
<dbReference type="InterPro" id="IPR014284">
    <property type="entry name" value="RNA_pol_sigma-70_dom"/>
</dbReference>
<name>A0A0G1XDJ9_9BACT</name>
<dbReference type="Pfam" id="PF04542">
    <property type="entry name" value="Sigma70_r2"/>
    <property type="match status" value="1"/>
</dbReference>
<dbReference type="PANTHER" id="PTHR43133:SF8">
    <property type="entry name" value="RNA POLYMERASE SIGMA FACTOR HI_1459-RELATED"/>
    <property type="match status" value="1"/>
</dbReference>
<evidence type="ECO:0000256" key="5">
    <source>
        <dbReference type="ARBA" id="ARBA00023163"/>
    </source>
</evidence>
<keyword evidence="4" id="KW-0238">DNA-binding</keyword>
<evidence type="ECO:0000256" key="3">
    <source>
        <dbReference type="ARBA" id="ARBA00023082"/>
    </source>
</evidence>
<reference evidence="8 9" key="1">
    <citation type="journal article" date="2015" name="Nature">
        <title>rRNA introns, odd ribosomes, and small enigmatic genomes across a large radiation of phyla.</title>
        <authorList>
            <person name="Brown C.T."/>
            <person name="Hug L.A."/>
            <person name="Thomas B.C."/>
            <person name="Sharon I."/>
            <person name="Castelle C.J."/>
            <person name="Singh A."/>
            <person name="Wilkins M.J."/>
            <person name="Williams K.H."/>
            <person name="Banfield J.F."/>
        </authorList>
    </citation>
    <scope>NUCLEOTIDE SEQUENCE [LARGE SCALE GENOMIC DNA]</scope>
</reference>
<evidence type="ECO:0000259" key="7">
    <source>
        <dbReference type="Pfam" id="PF08281"/>
    </source>
</evidence>
<keyword evidence="2" id="KW-0805">Transcription regulation</keyword>
<evidence type="ECO:0000256" key="4">
    <source>
        <dbReference type="ARBA" id="ARBA00023125"/>
    </source>
</evidence>
<dbReference type="InterPro" id="IPR039425">
    <property type="entry name" value="RNA_pol_sigma-70-like"/>
</dbReference>
<dbReference type="InterPro" id="IPR007627">
    <property type="entry name" value="RNA_pol_sigma70_r2"/>
</dbReference>
<proteinExistence type="inferred from homology"/>
<dbReference type="SUPFAM" id="SSF88659">
    <property type="entry name" value="Sigma3 and sigma4 domains of RNA polymerase sigma factors"/>
    <property type="match status" value="1"/>
</dbReference>
<dbReference type="InterPro" id="IPR036388">
    <property type="entry name" value="WH-like_DNA-bd_sf"/>
</dbReference>
<evidence type="ECO:0000256" key="1">
    <source>
        <dbReference type="ARBA" id="ARBA00010641"/>
    </source>
</evidence>
<evidence type="ECO:0000313" key="9">
    <source>
        <dbReference type="Proteomes" id="UP000034846"/>
    </source>
</evidence>
<evidence type="ECO:0000313" key="8">
    <source>
        <dbReference type="EMBL" id="KKW29363.1"/>
    </source>
</evidence>
<dbReference type="NCBIfam" id="TIGR02937">
    <property type="entry name" value="sigma70-ECF"/>
    <property type="match status" value="1"/>
</dbReference>
<organism evidence="8 9">
    <name type="scientific">Candidatus Uhrbacteria bacterium GW2011_GWD2_52_7</name>
    <dbReference type="NCBI Taxonomy" id="1618989"/>
    <lineage>
        <taxon>Bacteria</taxon>
        <taxon>Candidatus Uhriibacteriota</taxon>
    </lineage>
</organism>
<sequence length="149" mass="17875">MFDRVYRYVVRRTPQVEEAKDLVADIMIRAFERLPQFDAEKGSYEQWIIGMAKFALIDYWRRGERCVLIEGDVTQEENIMNRIDDELSFEHRIASLPDEHKILLRLRYVDDMSLLTIAEMTHTNPSTLRSFFSRTHKRLRTIIDEQTYE</sequence>
<evidence type="ECO:0000256" key="2">
    <source>
        <dbReference type="ARBA" id="ARBA00023015"/>
    </source>
</evidence>
<dbReference type="Gene3D" id="1.10.1740.10">
    <property type="match status" value="1"/>
</dbReference>
<dbReference type="EMBL" id="LCRD01000047">
    <property type="protein sequence ID" value="KKW29363.1"/>
    <property type="molecule type" value="Genomic_DNA"/>
</dbReference>
<dbReference type="GO" id="GO:0016987">
    <property type="term" value="F:sigma factor activity"/>
    <property type="evidence" value="ECO:0007669"/>
    <property type="project" value="UniProtKB-KW"/>
</dbReference>
<keyword evidence="5" id="KW-0804">Transcription</keyword>
<protein>
    <submittedName>
        <fullName evidence="8">Sigma-24, ECF subfamily protein</fullName>
    </submittedName>
</protein>
<feature type="domain" description="RNA polymerase sigma-70 region 2" evidence="6">
    <location>
        <begin position="4"/>
        <end position="65"/>
    </location>
</feature>
<dbReference type="GO" id="GO:0006352">
    <property type="term" value="P:DNA-templated transcription initiation"/>
    <property type="evidence" value="ECO:0007669"/>
    <property type="project" value="InterPro"/>
</dbReference>
<accession>A0A0G1XDJ9</accession>
<evidence type="ECO:0000259" key="6">
    <source>
        <dbReference type="Pfam" id="PF04542"/>
    </source>
</evidence>
<keyword evidence="3" id="KW-0731">Sigma factor</keyword>
<dbReference type="InterPro" id="IPR013325">
    <property type="entry name" value="RNA_pol_sigma_r2"/>
</dbReference>
<dbReference type="SUPFAM" id="SSF88946">
    <property type="entry name" value="Sigma2 domain of RNA polymerase sigma factors"/>
    <property type="match status" value="1"/>
</dbReference>